<evidence type="ECO:0000256" key="12">
    <source>
        <dbReference type="PIRNR" id="PIRNR003097"/>
    </source>
</evidence>
<keyword evidence="11 12" id="KW-0131">Cell cycle</keyword>
<dbReference type="Gene3D" id="3.30.70.3040">
    <property type="match status" value="1"/>
</dbReference>
<evidence type="ECO:0000313" key="14">
    <source>
        <dbReference type="Proteomes" id="UP000243416"/>
    </source>
</evidence>
<evidence type="ECO:0000256" key="5">
    <source>
        <dbReference type="ARBA" id="ARBA00022475"/>
    </source>
</evidence>
<dbReference type="PIRSF" id="PIRSF003097">
    <property type="entry name" value="FtsX"/>
    <property type="match status" value="1"/>
</dbReference>
<dbReference type="PANTHER" id="PTHR47755:SF1">
    <property type="entry name" value="CELL DIVISION PROTEIN FTSX"/>
    <property type="match status" value="1"/>
</dbReference>
<dbReference type="InterPro" id="IPR003838">
    <property type="entry name" value="ABC3_permease_C"/>
</dbReference>
<dbReference type="GO" id="GO:0051301">
    <property type="term" value="P:cell division"/>
    <property type="evidence" value="ECO:0007669"/>
    <property type="project" value="UniProtKB-KW"/>
</dbReference>
<evidence type="ECO:0000256" key="10">
    <source>
        <dbReference type="ARBA" id="ARBA00023136"/>
    </source>
</evidence>
<evidence type="ECO:0000256" key="1">
    <source>
        <dbReference type="ARBA" id="ARBA00004429"/>
    </source>
</evidence>
<comment type="caution">
    <text evidence="13">The sequence shown here is derived from an EMBL/GenBank/DDBJ whole genome shotgun (WGS) entry which is preliminary data.</text>
</comment>
<dbReference type="GO" id="GO:0005886">
    <property type="term" value="C:plasma membrane"/>
    <property type="evidence" value="ECO:0007669"/>
    <property type="project" value="UniProtKB-SubCell"/>
</dbReference>
<comment type="function">
    <text evidence="12">Part of the ABC transporter FtsEX involved in cellular division.</text>
</comment>
<comment type="subunit">
    <text evidence="3">Forms a membrane-associated complex with FtsE.</text>
</comment>
<keyword evidence="6 12" id="KW-0997">Cell inner membrane</keyword>
<evidence type="ECO:0000256" key="11">
    <source>
        <dbReference type="ARBA" id="ARBA00023306"/>
    </source>
</evidence>
<evidence type="ECO:0000256" key="3">
    <source>
        <dbReference type="ARBA" id="ARBA00011160"/>
    </source>
</evidence>
<proteinExistence type="inferred from homology"/>
<dbReference type="RefSeq" id="WP_067169199.1">
    <property type="nucleotide sequence ID" value="NZ_LFZK01000001.1"/>
</dbReference>
<evidence type="ECO:0000256" key="6">
    <source>
        <dbReference type="ARBA" id="ARBA00022519"/>
    </source>
</evidence>
<comment type="similarity">
    <text evidence="2 12">Belongs to the ABC-4 integral membrane protein family. FtsX subfamily.</text>
</comment>
<evidence type="ECO:0000256" key="2">
    <source>
        <dbReference type="ARBA" id="ARBA00007379"/>
    </source>
</evidence>
<dbReference type="EMBL" id="LFZK01000001">
    <property type="protein sequence ID" value="KYC29064.1"/>
    <property type="molecule type" value="Genomic_DNA"/>
</dbReference>
<accession>A0A656Z7R2</accession>
<keyword evidence="10 12" id="KW-0472">Membrane</keyword>
<evidence type="ECO:0000256" key="8">
    <source>
        <dbReference type="ARBA" id="ARBA00022692"/>
    </source>
</evidence>
<keyword evidence="9" id="KW-1133">Transmembrane helix</keyword>
<dbReference type="PANTHER" id="PTHR47755">
    <property type="entry name" value="CELL DIVISION PROTEIN FTSX"/>
    <property type="match status" value="1"/>
</dbReference>
<dbReference type="AlphaFoldDB" id="A0A656Z7R2"/>
<dbReference type="NCBIfam" id="TIGR00439">
    <property type="entry name" value="FtsX_Gneg"/>
    <property type="match status" value="1"/>
</dbReference>
<dbReference type="OrthoDB" id="9813411at2"/>
<protein>
    <recommendedName>
        <fullName evidence="4 12">Cell division protein FtsX</fullName>
    </recommendedName>
</protein>
<sequence>MSVWLAQHLKALHWAWQRLAATPVNTLLSLLAIGIALALPAGGQMLLDNTLKFVRSTFSNSGTTASTTPQISLFMRLDAERGAADAIAGRLQKHAAVKSVHFVAREATLERMQADPGLRDIIASLPKNPYPDAFIVSPQDDSPEAMEALRAELSGWPQVEHVQLDSAWVRRLDAMLRLGRLGVTLLAALLGAGLIAITFTTLRLQILARRAEIEVCRLLGATDAFIRRPFYYFGFLQGLAGGLVAWLIVFAITQLLREPIAQLAGLYDATFILHPLSIQDTLLLLALASALGWFGAALSLGRYLRDDAS</sequence>
<reference evidence="13 14" key="1">
    <citation type="journal article" date="2016" name="ISME J.">
        <title>Integrated multi-omics analyses reveal the biochemical mechanisms and phylogenetic relevance of anaerobic androgen biodegradation in the environment.</title>
        <authorList>
            <person name="Yang F.C."/>
            <person name="Chen Y.L."/>
            <person name="Tang S.L."/>
            <person name="Yu C.P."/>
            <person name="Wang P.H."/>
            <person name="Ismail W."/>
            <person name="Wang C.H."/>
            <person name="Ding J.Y."/>
            <person name="Yang C.Y."/>
            <person name="Yang C.Y."/>
            <person name="Chiang Y.R."/>
        </authorList>
    </citation>
    <scope>NUCLEOTIDE SEQUENCE [LARGE SCALE GENOMIC DNA]</scope>
    <source>
        <strain evidence="13 14">DSM 13999</strain>
    </source>
</reference>
<keyword evidence="5 12" id="KW-1003">Cell membrane</keyword>
<dbReference type="InterPro" id="IPR047590">
    <property type="entry name" value="FtsX_proteobact-type"/>
</dbReference>
<dbReference type="InterPro" id="IPR040690">
    <property type="entry name" value="FtsX_ECD"/>
</dbReference>
<dbReference type="Pfam" id="PF18075">
    <property type="entry name" value="FtsX_ECD"/>
    <property type="match status" value="1"/>
</dbReference>
<keyword evidence="14" id="KW-1185">Reference proteome</keyword>
<keyword evidence="8" id="KW-0812">Transmembrane</keyword>
<dbReference type="InterPro" id="IPR004513">
    <property type="entry name" value="FtsX"/>
</dbReference>
<evidence type="ECO:0000256" key="7">
    <source>
        <dbReference type="ARBA" id="ARBA00022618"/>
    </source>
</evidence>
<dbReference type="Proteomes" id="UP000243416">
    <property type="component" value="Unassembled WGS sequence"/>
</dbReference>
<name>A0A656Z7R2_9PROT</name>
<keyword evidence="7 12" id="KW-0132">Cell division</keyword>
<comment type="subcellular location">
    <subcellularLocation>
        <location evidence="1">Cell inner membrane</location>
        <topology evidence="1">Multi-pass membrane protein</topology>
    </subcellularLocation>
</comment>
<organism evidence="13 14">
    <name type="scientific">Sterolibacterium denitrificans</name>
    <dbReference type="NCBI Taxonomy" id="157592"/>
    <lineage>
        <taxon>Bacteria</taxon>
        <taxon>Pseudomonadati</taxon>
        <taxon>Pseudomonadota</taxon>
        <taxon>Betaproteobacteria</taxon>
        <taxon>Nitrosomonadales</taxon>
        <taxon>Sterolibacteriaceae</taxon>
        <taxon>Sterolibacterium</taxon>
    </lineage>
</organism>
<evidence type="ECO:0000313" key="13">
    <source>
        <dbReference type="EMBL" id="KYC29064.1"/>
    </source>
</evidence>
<evidence type="ECO:0000256" key="4">
    <source>
        <dbReference type="ARBA" id="ARBA00021907"/>
    </source>
</evidence>
<evidence type="ECO:0000256" key="9">
    <source>
        <dbReference type="ARBA" id="ARBA00022989"/>
    </source>
</evidence>
<dbReference type="Pfam" id="PF02687">
    <property type="entry name" value="FtsX"/>
    <property type="match status" value="1"/>
</dbReference>
<dbReference type="GO" id="GO:0032153">
    <property type="term" value="C:cell division site"/>
    <property type="evidence" value="ECO:0007669"/>
    <property type="project" value="TreeGrafter"/>
</dbReference>
<gene>
    <name evidence="13" type="ORF">ACY05_00275</name>
</gene>